<gene>
    <name evidence="2" type="ORF">B0H64DRAFT_233332</name>
</gene>
<dbReference type="AlphaFoldDB" id="A0AAE0HBP0"/>
<reference evidence="2" key="2">
    <citation type="submission" date="2023-06" db="EMBL/GenBank/DDBJ databases">
        <authorList>
            <consortium name="Lawrence Berkeley National Laboratory"/>
            <person name="Haridas S."/>
            <person name="Hensen N."/>
            <person name="Bonometti L."/>
            <person name="Westerberg I."/>
            <person name="Brannstrom I.O."/>
            <person name="Guillou S."/>
            <person name="Cros-Aarteil S."/>
            <person name="Calhoun S."/>
            <person name="Kuo A."/>
            <person name="Mondo S."/>
            <person name="Pangilinan J."/>
            <person name="Riley R."/>
            <person name="Labutti K."/>
            <person name="Andreopoulos B."/>
            <person name="Lipzen A."/>
            <person name="Chen C."/>
            <person name="Yanf M."/>
            <person name="Daum C."/>
            <person name="Ng V."/>
            <person name="Clum A."/>
            <person name="Steindorff A."/>
            <person name="Ohm R."/>
            <person name="Martin F."/>
            <person name="Silar P."/>
            <person name="Natvig D."/>
            <person name="Lalanne C."/>
            <person name="Gautier V."/>
            <person name="Ament-Velasquez S.L."/>
            <person name="Kruys A."/>
            <person name="Hutchinson M.I."/>
            <person name="Powell A.J."/>
            <person name="Barry K."/>
            <person name="Miller A.N."/>
            <person name="Grigoriev I.V."/>
            <person name="Debuchy R."/>
            <person name="Gladieux P."/>
            <person name="Thoren M.H."/>
            <person name="Johannesson H."/>
        </authorList>
    </citation>
    <scope>NUCLEOTIDE SEQUENCE</scope>
    <source>
        <strain evidence="2">CBS 168.71</strain>
    </source>
</reference>
<evidence type="ECO:0000256" key="1">
    <source>
        <dbReference type="SAM" id="Phobius"/>
    </source>
</evidence>
<accession>A0AAE0HBP0</accession>
<comment type="caution">
    <text evidence="2">The sequence shown here is derived from an EMBL/GenBank/DDBJ whole genome shotgun (WGS) entry which is preliminary data.</text>
</comment>
<sequence length="219" mass="24704">MFLPVRRTYGCLLACWQKESCWVKREETVGTEREDVALLFIIIAWHGMAWHGVVCVVCDVVVLWHGHRDVDVEVSIKRNGPTRDTHADGLKGMDDALGEWNLTAANHASSEASSGLGAFFFARRRCRCRCRFVARGVLVWRRPPFFFRFSFSGLVGVDTWFFSVCPALSLVLVPTEVRAGLVIMANGNGFGHDTMLVWSTCFFFFFLASCLWFSSSCVV</sequence>
<dbReference type="RefSeq" id="XP_062656155.1">
    <property type="nucleotide sequence ID" value="XM_062799754.1"/>
</dbReference>
<dbReference type="EMBL" id="JAUEPN010000007">
    <property type="protein sequence ID" value="KAK3292641.1"/>
    <property type="molecule type" value="Genomic_DNA"/>
</dbReference>
<keyword evidence="3" id="KW-1185">Reference proteome</keyword>
<feature type="transmembrane region" description="Helical" evidence="1">
    <location>
        <begin position="195"/>
        <end position="214"/>
    </location>
</feature>
<keyword evidence="1" id="KW-0812">Transmembrane</keyword>
<evidence type="ECO:0000313" key="3">
    <source>
        <dbReference type="Proteomes" id="UP001278766"/>
    </source>
</evidence>
<protein>
    <submittedName>
        <fullName evidence="2">Uncharacterized protein</fullName>
    </submittedName>
</protein>
<name>A0AAE0HBP0_9PEZI</name>
<dbReference type="Proteomes" id="UP001278766">
    <property type="component" value="Unassembled WGS sequence"/>
</dbReference>
<evidence type="ECO:0000313" key="2">
    <source>
        <dbReference type="EMBL" id="KAK3292641.1"/>
    </source>
</evidence>
<reference evidence="2" key="1">
    <citation type="journal article" date="2023" name="Mol. Phylogenet. Evol.">
        <title>Genome-scale phylogeny and comparative genomics of the fungal order Sordariales.</title>
        <authorList>
            <person name="Hensen N."/>
            <person name="Bonometti L."/>
            <person name="Westerberg I."/>
            <person name="Brannstrom I.O."/>
            <person name="Guillou S."/>
            <person name="Cros-Aarteil S."/>
            <person name="Calhoun S."/>
            <person name="Haridas S."/>
            <person name="Kuo A."/>
            <person name="Mondo S."/>
            <person name="Pangilinan J."/>
            <person name="Riley R."/>
            <person name="LaButti K."/>
            <person name="Andreopoulos B."/>
            <person name="Lipzen A."/>
            <person name="Chen C."/>
            <person name="Yan M."/>
            <person name="Daum C."/>
            <person name="Ng V."/>
            <person name="Clum A."/>
            <person name="Steindorff A."/>
            <person name="Ohm R.A."/>
            <person name="Martin F."/>
            <person name="Silar P."/>
            <person name="Natvig D.O."/>
            <person name="Lalanne C."/>
            <person name="Gautier V."/>
            <person name="Ament-Velasquez S.L."/>
            <person name="Kruys A."/>
            <person name="Hutchinson M.I."/>
            <person name="Powell A.J."/>
            <person name="Barry K."/>
            <person name="Miller A.N."/>
            <person name="Grigoriev I.V."/>
            <person name="Debuchy R."/>
            <person name="Gladieux P."/>
            <person name="Hiltunen Thoren M."/>
            <person name="Johannesson H."/>
        </authorList>
    </citation>
    <scope>NUCLEOTIDE SEQUENCE</scope>
    <source>
        <strain evidence="2">CBS 168.71</strain>
    </source>
</reference>
<keyword evidence="1" id="KW-1133">Transmembrane helix</keyword>
<keyword evidence="1" id="KW-0472">Membrane</keyword>
<proteinExistence type="predicted"/>
<feature type="transmembrane region" description="Helical" evidence="1">
    <location>
        <begin position="151"/>
        <end position="175"/>
    </location>
</feature>
<dbReference type="GeneID" id="87836702"/>
<organism evidence="2 3">
    <name type="scientific">Chaetomium fimeti</name>
    <dbReference type="NCBI Taxonomy" id="1854472"/>
    <lineage>
        <taxon>Eukaryota</taxon>
        <taxon>Fungi</taxon>
        <taxon>Dikarya</taxon>
        <taxon>Ascomycota</taxon>
        <taxon>Pezizomycotina</taxon>
        <taxon>Sordariomycetes</taxon>
        <taxon>Sordariomycetidae</taxon>
        <taxon>Sordariales</taxon>
        <taxon>Chaetomiaceae</taxon>
        <taxon>Chaetomium</taxon>
    </lineage>
</organism>